<dbReference type="PANTHER" id="PTHR12117">
    <property type="entry name" value="HISTONE ACETYLTRANSFERASE COMPLEX"/>
    <property type="match status" value="1"/>
</dbReference>
<dbReference type="EMBL" id="FO082265">
    <property type="protein sequence ID" value="CCO19791.1"/>
    <property type="molecule type" value="Genomic_DNA"/>
</dbReference>
<name>K8EP06_9CHLO</name>
<evidence type="ECO:0000256" key="8">
    <source>
        <dbReference type="ARBA" id="ARBA00047444"/>
    </source>
</evidence>
<dbReference type="SMART" id="SM00702">
    <property type="entry name" value="P4Hc"/>
    <property type="match status" value="1"/>
</dbReference>
<comment type="similarity">
    <text evidence="2">Belongs to the TPA1 family.</text>
</comment>
<sequence>MTARNSNDFVNQKRLKEGAFNNIFLASIFEHVARKNLKQKYQSSFPYCHLSIYPACNDFRLRGVLKEVKEQLNAAFKETDLFKVYQTCDLCGFSSKLKQTPELLALRSSIYSSEFRKLLSDISGCGILSDRVDCSCNIYCQGGHLLCHDDVIGTRAISFILYLTDPEETWTETDGGALELFDKEEGEPLPRTYPSKFILPNWNKFVFFEVKPGESFHAIQEIFGENKPRISISGWFHLTDSKFMLTKHASREQLSNKADKIFNPTNRISRSIYELSNIYELSSKDISFLSGWISAEYLTKENISAIRKNFLSDKCVQLRCFLKPAISENINAFLFAKMRTGKSAGSSRKSTRNWKVVGPPHKHRYLKLENRGKYFLNDVEVCSTFFDLEEFLFKSSAYNRWLLAVTGQIVSESKSAVRNFRRGQDYTIAHHDSDSKVSQLQSTLCFVKADSINEHRAWMSGNFGGFECFIPTSPEVEDIAATAEVYDTTSNEEQLISVQASFNTLSLVQNKEHDFYFIKYLSKFAPSDRYDVHFCYNI</sequence>
<evidence type="ECO:0000313" key="11">
    <source>
        <dbReference type="Proteomes" id="UP000198341"/>
    </source>
</evidence>
<dbReference type="Proteomes" id="UP000198341">
    <property type="component" value="Chromosome 14"/>
</dbReference>
<dbReference type="InterPro" id="IPR039558">
    <property type="entry name" value="TPA1/OFD1_N"/>
</dbReference>
<dbReference type="GO" id="GO:0005506">
    <property type="term" value="F:iron ion binding"/>
    <property type="evidence" value="ECO:0007669"/>
    <property type="project" value="InterPro"/>
</dbReference>
<comment type="cofactor">
    <cofactor evidence="1">
        <name>L-ascorbate</name>
        <dbReference type="ChEBI" id="CHEBI:38290"/>
    </cofactor>
</comment>
<proteinExistence type="inferred from homology"/>
<dbReference type="InterPro" id="IPR005123">
    <property type="entry name" value="Oxoglu/Fe-dep_dioxygenase_dom"/>
</dbReference>
<evidence type="ECO:0000256" key="4">
    <source>
        <dbReference type="ARBA" id="ARBA00022896"/>
    </source>
</evidence>
<reference evidence="10 11" key="1">
    <citation type="submission" date="2011-10" db="EMBL/GenBank/DDBJ databases">
        <authorList>
            <person name="Genoscope - CEA"/>
        </authorList>
    </citation>
    <scope>NUCLEOTIDE SEQUENCE [LARGE SCALE GENOMIC DNA]</scope>
    <source>
        <strain evidence="10 11">RCC 1105</strain>
    </source>
</reference>
<dbReference type="GO" id="GO:0031543">
    <property type="term" value="F:peptidyl-proline dioxygenase activity"/>
    <property type="evidence" value="ECO:0007669"/>
    <property type="project" value="UniProtKB-ARBA"/>
</dbReference>
<accession>K8EP06</accession>
<dbReference type="eggNOG" id="KOG3844">
    <property type="taxonomic scope" value="Eukaryota"/>
</dbReference>
<dbReference type="InterPro" id="IPR051842">
    <property type="entry name" value="uS12_prolyl_hydroxylase"/>
</dbReference>
<dbReference type="AlphaFoldDB" id="K8EP06"/>
<dbReference type="GeneID" id="19011826"/>
<evidence type="ECO:0000256" key="7">
    <source>
        <dbReference type="ARBA" id="ARBA00023004"/>
    </source>
</evidence>
<dbReference type="Gene3D" id="2.60.120.620">
    <property type="entry name" value="q2cbj1_9rhob like domain"/>
    <property type="match status" value="1"/>
</dbReference>
<evidence type="ECO:0000259" key="9">
    <source>
        <dbReference type="PROSITE" id="PS51471"/>
    </source>
</evidence>
<dbReference type="PROSITE" id="PS51471">
    <property type="entry name" value="FE2OG_OXY"/>
    <property type="match status" value="1"/>
</dbReference>
<evidence type="ECO:0000256" key="3">
    <source>
        <dbReference type="ARBA" id="ARBA00022723"/>
    </source>
</evidence>
<keyword evidence="4" id="KW-0847">Vitamin C</keyword>
<evidence type="ECO:0000256" key="1">
    <source>
        <dbReference type="ARBA" id="ARBA00001961"/>
    </source>
</evidence>
<keyword evidence="3" id="KW-0479">Metal-binding</keyword>
<keyword evidence="7" id="KW-0408">Iron</keyword>
<comment type="catalytic activity">
    <reaction evidence="8">
        <text>[ribosomal protein uS12]-L-proline + 2-oxoglutarate + O2 = [ribosomal protein uS12]-(3S)-3-hydroxy-L-proline + succinate + CO2</text>
        <dbReference type="Rhea" id="RHEA:54156"/>
        <dbReference type="Rhea" id="RHEA-COMP:13816"/>
        <dbReference type="Rhea" id="RHEA-COMP:13818"/>
        <dbReference type="ChEBI" id="CHEBI:15379"/>
        <dbReference type="ChEBI" id="CHEBI:16526"/>
        <dbReference type="ChEBI" id="CHEBI:16810"/>
        <dbReference type="ChEBI" id="CHEBI:30031"/>
        <dbReference type="ChEBI" id="CHEBI:50342"/>
        <dbReference type="ChEBI" id="CHEBI:85428"/>
    </reaction>
</comment>
<dbReference type="Pfam" id="PF10637">
    <property type="entry name" value="Ofd1_CTDD"/>
    <property type="match status" value="1"/>
</dbReference>
<dbReference type="Pfam" id="PF13661">
    <property type="entry name" value="2OG-FeII_Oxy_4"/>
    <property type="match status" value="1"/>
</dbReference>
<dbReference type="RefSeq" id="XP_007509334.1">
    <property type="nucleotide sequence ID" value="XM_007509272.1"/>
</dbReference>
<dbReference type="InterPro" id="IPR019601">
    <property type="entry name" value="Oxoglutarate/Fe-dep_Oase_C"/>
</dbReference>
<organism evidence="10 11">
    <name type="scientific">Bathycoccus prasinos</name>
    <dbReference type="NCBI Taxonomy" id="41875"/>
    <lineage>
        <taxon>Eukaryota</taxon>
        <taxon>Viridiplantae</taxon>
        <taxon>Chlorophyta</taxon>
        <taxon>Mamiellophyceae</taxon>
        <taxon>Mamiellales</taxon>
        <taxon>Bathycoccaceae</taxon>
        <taxon>Bathycoccus</taxon>
    </lineage>
</organism>
<dbReference type="KEGG" id="bpg:Bathy14g02610"/>
<evidence type="ECO:0000313" key="10">
    <source>
        <dbReference type="EMBL" id="CCO19791.1"/>
    </source>
</evidence>
<dbReference type="InterPro" id="IPR043044">
    <property type="entry name" value="TPA1/Ofd1_C"/>
</dbReference>
<dbReference type="STRING" id="41875.K8EP06"/>
<evidence type="ECO:0000256" key="2">
    <source>
        <dbReference type="ARBA" id="ARBA00007443"/>
    </source>
</evidence>
<dbReference type="Gene3D" id="3.60.130.20">
    <property type="entry name" value="Oxoglutarate/iron-dependent oxygenase, C-terminal degradation domain"/>
    <property type="match status" value="1"/>
</dbReference>
<dbReference type="OrthoDB" id="430522at2759"/>
<keyword evidence="11" id="KW-1185">Reference proteome</keyword>
<dbReference type="GO" id="GO:0031418">
    <property type="term" value="F:L-ascorbic acid binding"/>
    <property type="evidence" value="ECO:0007669"/>
    <property type="project" value="UniProtKB-KW"/>
</dbReference>
<dbReference type="InterPro" id="IPR006620">
    <property type="entry name" value="Pro_4_hyd_alph"/>
</dbReference>
<feature type="domain" description="Fe2OG dioxygenase" evidence="9">
    <location>
        <begin position="130"/>
        <end position="238"/>
    </location>
</feature>
<keyword evidence="5" id="KW-0223">Dioxygenase</keyword>
<keyword evidence="6" id="KW-0560">Oxidoreductase</keyword>
<evidence type="ECO:0000256" key="5">
    <source>
        <dbReference type="ARBA" id="ARBA00022964"/>
    </source>
</evidence>
<dbReference type="PANTHER" id="PTHR12117:SF0">
    <property type="entry name" value="PROLYL 3-HYDROXYLASE OGFOD1"/>
    <property type="match status" value="1"/>
</dbReference>
<gene>
    <name evidence="10" type="ordered locus">Bathy14g02610</name>
</gene>
<protein>
    <submittedName>
        <fullName evidence="10">Oxidoreductase</fullName>
    </submittedName>
</protein>
<evidence type="ECO:0000256" key="6">
    <source>
        <dbReference type="ARBA" id="ARBA00023002"/>
    </source>
</evidence>